<dbReference type="Gene3D" id="4.10.520.10">
    <property type="entry name" value="IHF-like DNA-binding proteins"/>
    <property type="match status" value="1"/>
</dbReference>
<dbReference type="PANTHER" id="PTHR33175:SF3">
    <property type="entry name" value="DNA-BINDING PROTEIN HU-BETA"/>
    <property type="match status" value="1"/>
</dbReference>
<name>A0A939LQ99_9CELL</name>
<dbReference type="Pfam" id="PF00216">
    <property type="entry name" value="Bac_DNA_binding"/>
    <property type="match status" value="1"/>
</dbReference>
<evidence type="ECO:0000256" key="1">
    <source>
        <dbReference type="ARBA" id="ARBA00023067"/>
    </source>
</evidence>
<reference evidence="4" key="1">
    <citation type="submission" date="2021-03" db="EMBL/GenBank/DDBJ databases">
        <title>Actinotalea soli sp. nov., isolated from soil.</title>
        <authorList>
            <person name="Ping W."/>
            <person name="Zhang J."/>
        </authorList>
    </citation>
    <scope>NUCLEOTIDE SEQUENCE</scope>
    <source>
        <strain evidence="4">BY-33</strain>
    </source>
</reference>
<dbReference type="RefSeq" id="WP_208055467.1">
    <property type="nucleotide sequence ID" value="NZ_JAGEMK010000003.1"/>
</dbReference>
<dbReference type="AlphaFoldDB" id="A0A939LQ99"/>
<gene>
    <name evidence="4" type="ORF">J4G33_08315</name>
</gene>
<protein>
    <submittedName>
        <fullName evidence="4">HU family DNA-binding protein</fullName>
    </submittedName>
</protein>
<dbReference type="GO" id="GO:0030527">
    <property type="term" value="F:structural constituent of chromatin"/>
    <property type="evidence" value="ECO:0007669"/>
    <property type="project" value="InterPro"/>
</dbReference>
<dbReference type="SUPFAM" id="SSF47729">
    <property type="entry name" value="IHF-like DNA-binding proteins"/>
    <property type="match status" value="1"/>
</dbReference>
<dbReference type="PRINTS" id="PR01727">
    <property type="entry name" value="DNABINDINGHU"/>
</dbReference>
<proteinExistence type="inferred from homology"/>
<dbReference type="GO" id="GO:0030261">
    <property type="term" value="P:chromosome condensation"/>
    <property type="evidence" value="ECO:0007669"/>
    <property type="project" value="UniProtKB-KW"/>
</dbReference>
<dbReference type="GO" id="GO:0003677">
    <property type="term" value="F:DNA binding"/>
    <property type="evidence" value="ECO:0007669"/>
    <property type="project" value="UniProtKB-KW"/>
</dbReference>
<evidence type="ECO:0000256" key="2">
    <source>
        <dbReference type="ARBA" id="ARBA00023125"/>
    </source>
</evidence>
<dbReference type="SMART" id="SM00411">
    <property type="entry name" value="BHL"/>
    <property type="match status" value="1"/>
</dbReference>
<organism evidence="4 5">
    <name type="scientific">Actinotalea soli</name>
    <dbReference type="NCBI Taxonomy" id="2819234"/>
    <lineage>
        <taxon>Bacteria</taxon>
        <taxon>Bacillati</taxon>
        <taxon>Actinomycetota</taxon>
        <taxon>Actinomycetes</taxon>
        <taxon>Micrococcales</taxon>
        <taxon>Cellulomonadaceae</taxon>
        <taxon>Actinotalea</taxon>
    </lineage>
</organism>
<dbReference type="PANTHER" id="PTHR33175">
    <property type="entry name" value="DNA-BINDING PROTEIN HU"/>
    <property type="match status" value="1"/>
</dbReference>
<comment type="caution">
    <text evidence="4">The sequence shown here is derived from an EMBL/GenBank/DDBJ whole genome shotgun (WGS) entry which is preliminary data.</text>
</comment>
<dbReference type="GO" id="GO:0005829">
    <property type="term" value="C:cytosol"/>
    <property type="evidence" value="ECO:0007669"/>
    <property type="project" value="TreeGrafter"/>
</dbReference>
<sequence length="93" mass="9538">MSLTRTDVVAQIAERSGLSKAQADAALASLQAVLVDALKAGEAVRITGLLGVERAERAARTGRNPRTGEPLEIPAGYVARVTAGQALKDAAKG</sequence>
<evidence type="ECO:0000256" key="3">
    <source>
        <dbReference type="RuleBase" id="RU003939"/>
    </source>
</evidence>
<accession>A0A939LQ99</accession>
<comment type="similarity">
    <text evidence="3">Belongs to the bacterial histone-like protein family.</text>
</comment>
<dbReference type="InterPro" id="IPR010992">
    <property type="entry name" value="IHF-like_DNA-bd_dom_sf"/>
</dbReference>
<keyword evidence="2 4" id="KW-0238">DNA-binding</keyword>
<keyword evidence="5" id="KW-1185">Reference proteome</keyword>
<evidence type="ECO:0000313" key="5">
    <source>
        <dbReference type="Proteomes" id="UP000664209"/>
    </source>
</evidence>
<keyword evidence="1" id="KW-0226">DNA condensation</keyword>
<dbReference type="EMBL" id="JAGEMK010000003">
    <property type="protein sequence ID" value="MBO1751803.1"/>
    <property type="molecule type" value="Genomic_DNA"/>
</dbReference>
<dbReference type="InterPro" id="IPR000119">
    <property type="entry name" value="Hist_DNA-bd"/>
</dbReference>
<evidence type="ECO:0000313" key="4">
    <source>
        <dbReference type="EMBL" id="MBO1751803.1"/>
    </source>
</evidence>
<dbReference type="Proteomes" id="UP000664209">
    <property type="component" value="Unassembled WGS sequence"/>
</dbReference>